<evidence type="ECO:0000256" key="14">
    <source>
        <dbReference type="RuleBase" id="RU004464"/>
    </source>
</evidence>
<keyword evidence="6" id="KW-0138">CF(0)</keyword>
<evidence type="ECO:0000256" key="11">
    <source>
        <dbReference type="ARBA" id="ARBA00023128"/>
    </source>
</evidence>
<dbReference type="InterPro" id="IPR006808">
    <property type="entry name" value="ATP_synth_F0_gsu_mt"/>
</dbReference>
<dbReference type="GO" id="GO:0015990">
    <property type="term" value="P:electron transport coupled proton transport"/>
    <property type="evidence" value="ECO:0007669"/>
    <property type="project" value="TreeGrafter"/>
</dbReference>
<dbReference type="GO" id="GO:0045271">
    <property type="term" value="C:respiratory chain complex I"/>
    <property type="evidence" value="ECO:0007669"/>
    <property type="project" value="TreeGrafter"/>
</dbReference>
<evidence type="ECO:0000313" key="17">
    <source>
        <dbReference type="EMBL" id="KAG8086190.1"/>
    </source>
</evidence>
<evidence type="ECO:0000256" key="13">
    <source>
        <dbReference type="ARBA" id="ARBA00023310"/>
    </source>
</evidence>
<dbReference type="NCBIfam" id="TIGR01957">
    <property type="entry name" value="nuoB_fam"/>
    <property type="match status" value="1"/>
</dbReference>
<dbReference type="FunFam" id="3.40.50.12280:FF:000001">
    <property type="entry name" value="NADH-quinone oxidoreductase subunit B 2"/>
    <property type="match status" value="1"/>
</dbReference>
<keyword evidence="13" id="KW-0066">ATP synthesis</keyword>
<comment type="caution">
    <text evidence="17">The sequence shown here is derived from an EMBL/GenBank/DDBJ whole genome shotgun (WGS) entry which is preliminary data.</text>
</comment>
<feature type="region of interest" description="Disordered" evidence="15">
    <location>
        <begin position="28"/>
        <end position="90"/>
    </location>
</feature>
<keyword evidence="5" id="KW-0813">Transport</keyword>
<proteinExistence type="inferred from homology"/>
<evidence type="ECO:0000259" key="16">
    <source>
        <dbReference type="Pfam" id="PF01058"/>
    </source>
</evidence>
<evidence type="ECO:0000256" key="5">
    <source>
        <dbReference type="ARBA" id="ARBA00022448"/>
    </source>
</evidence>
<dbReference type="Pfam" id="PF01058">
    <property type="entry name" value="Oxidored_q6"/>
    <property type="match status" value="1"/>
</dbReference>
<evidence type="ECO:0000256" key="3">
    <source>
        <dbReference type="ARBA" id="ARBA00005699"/>
    </source>
</evidence>
<dbReference type="GO" id="GO:0045259">
    <property type="term" value="C:proton-transporting ATP synthase complex"/>
    <property type="evidence" value="ECO:0007669"/>
    <property type="project" value="UniProtKB-KW"/>
</dbReference>
<feature type="region of interest" description="Disordered" evidence="15">
    <location>
        <begin position="523"/>
        <end position="568"/>
    </location>
</feature>
<evidence type="ECO:0000256" key="6">
    <source>
        <dbReference type="ARBA" id="ARBA00022547"/>
    </source>
</evidence>
<dbReference type="GO" id="GO:0032981">
    <property type="term" value="P:mitochondrial respiratory chain complex I assembly"/>
    <property type="evidence" value="ECO:0007669"/>
    <property type="project" value="TreeGrafter"/>
</dbReference>
<keyword evidence="14" id="KW-0408">Iron</keyword>
<dbReference type="Pfam" id="PF04718">
    <property type="entry name" value="ATP-synt_G"/>
    <property type="match status" value="1"/>
</dbReference>
<dbReference type="GO" id="GO:0015986">
    <property type="term" value="P:proton motive force-driven ATP synthesis"/>
    <property type="evidence" value="ECO:0007669"/>
    <property type="project" value="InterPro"/>
</dbReference>
<evidence type="ECO:0000256" key="1">
    <source>
        <dbReference type="ARBA" id="ARBA00003257"/>
    </source>
</evidence>
<dbReference type="NCBIfam" id="NF005012">
    <property type="entry name" value="PRK06411.1"/>
    <property type="match status" value="1"/>
</dbReference>
<dbReference type="GO" id="GO:0051539">
    <property type="term" value="F:4 iron, 4 sulfur cluster binding"/>
    <property type="evidence" value="ECO:0007669"/>
    <property type="project" value="UniProtKB-KW"/>
</dbReference>
<evidence type="ECO:0000256" key="4">
    <source>
        <dbReference type="ARBA" id="ARBA00009173"/>
    </source>
</evidence>
<dbReference type="GO" id="GO:0048038">
    <property type="term" value="F:quinone binding"/>
    <property type="evidence" value="ECO:0007669"/>
    <property type="project" value="InterPro"/>
</dbReference>
<dbReference type="PANTHER" id="PTHR11995:SF14">
    <property type="entry name" value="NADH DEHYDROGENASE [UBIQUINONE] IRON-SULFUR PROTEIN 7, MITOCHONDRIAL"/>
    <property type="match status" value="1"/>
</dbReference>
<comment type="similarity">
    <text evidence="4 14">Belongs to the complex I 20 kDa subunit family.</text>
</comment>
<keyword evidence="18" id="KW-1185">Reference proteome</keyword>
<dbReference type="InterPro" id="IPR006138">
    <property type="entry name" value="NADH_UQ_OxRdtase_20Kd_su"/>
</dbReference>
<keyword evidence="11" id="KW-0496">Mitochondrion</keyword>
<dbReference type="PROSITE" id="PS01150">
    <property type="entry name" value="COMPLEX1_20K"/>
    <property type="match status" value="1"/>
</dbReference>
<evidence type="ECO:0000256" key="7">
    <source>
        <dbReference type="ARBA" id="ARBA00022781"/>
    </source>
</evidence>
<dbReference type="GO" id="GO:0046872">
    <property type="term" value="F:metal ion binding"/>
    <property type="evidence" value="ECO:0007669"/>
    <property type="project" value="UniProtKB-KW"/>
</dbReference>
<evidence type="ECO:0000256" key="12">
    <source>
        <dbReference type="ARBA" id="ARBA00023136"/>
    </source>
</evidence>
<keyword evidence="8 14" id="KW-0411">Iron-sulfur</keyword>
<dbReference type="HAMAP" id="MF_01356">
    <property type="entry name" value="NDH1_NuoB"/>
    <property type="match status" value="1"/>
</dbReference>
<dbReference type="OrthoDB" id="268400at2759"/>
<keyword evidence="12" id="KW-0472">Membrane</keyword>
<keyword evidence="14" id="KW-0479">Metal-binding</keyword>
<evidence type="ECO:0000313" key="18">
    <source>
        <dbReference type="Proteomes" id="UP000729402"/>
    </source>
</evidence>
<accession>A0A8J5W9J6</accession>
<reference evidence="17" key="1">
    <citation type="journal article" date="2021" name="bioRxiv">
        <title>Whole Genome Assembly and Annotation of Northern Wild Rice, Zizania palustris L., Supports a Whole Genome Duplication in the Zizania Genus.</title>
        <authorList>
            <person name="Haas M."/>
            <person name="Kono T."/>
            <person name="Macchietto M."/>
            <person name="Millas R."/>
            <person name="McGilp L."/>
            <person name="Shao M."/>
            <person name="Duquette J."/>
            <person name="Hirsch C.N."/>
            <person name="Kimball J."/>
        </authorList>
    </citation>
    <scope>NUCLEOTIDE SEQUENCE</scope>
    <source>
        <tissue evidence="17">Fresh leaf tissue</tissue>
    </source>
</reference>
<dbReference type="PANTHER" id="PTHR11995">
    <property type="entry name" value="NADH DEHYDROGENASE"/>
    <property type="match status" value="1"/>
</dbReference>
<reference evidence="17" key="2">
    <citation type="submission" date="2021-02" db="EMBL/GenBank/DDBJ databases">
        <authorList>
            <person name="Kimball J.A."/>
            <person name="Haas M.W."/>
            <person name="Macchietto M."/>
            <person name="Kono T."/>
            <person name="Duquette J."/>
            <person name="Shao M."/>
        </authorList>
    </citation>
    <scope>NUCLEOTIDE SEQUENCE</scope>
    <source>
        <tissue evidence="17">Fresh leaf tissue</tissue>
    </source>
</reference>
<dbReference type="GO" id="GO:0009060">
    <property type="term" value="P:aerobic respiration"/>
    <property type="evidence" value="ECO:0007669"/>
    <property type="project" value="TreeGrafter"/>
</dbReference>
<dbReference type="AlphaFoldDB" id="A0A8J5W9J6"/>
<gene>
    <name evidence="17" type="ORF">GUJ93_ZPchr0010g10327</name>
</gene>
<feature type="domain" description="NADH:ubiquinone oxidoreductase-like 20kDa subunit" evidence="16">
    <location>
        <begin position="165"/>
        <end position="274"/>
    </location>
</feature>
<comment type="similarity">
    <text evidence="3">Belongs to the ATPase g subunit family.</text>
</comment>
<evidence type="ECO:0000256" key="9">
    <source>
        <dbReference type="ARBA" id="ARBA00023027"/>
    </source>
</evidence>
<dbReference type="InterPro" id="IPR006137">
    <property type="entry name" value="NADH_UbQ_OxRdtase-like_20kDa"/>
</dbReference>
<feature type="compositionally biased region" description="Basic and acidic residues" evidence="15">
    <location>
        <begin position="28"/>
        <end position="37"/>
    </location>
</feature>
<keyword evidence="7" id="KW-0375">Hydrogen ion transport</keyword>
<organism evidence="17 18">
    <name type="scientific">Zizania palustris</name>
    <name type="common">Northern wild rice</name>
    <dbReference type="NCBI Taxonomy" id="103762"/>
    <lineage>
        <taxon>Eukaryota</taxon>
        <taxon>Viridiplantae</taxon>
        <taxon>Streptophyta</taxon>
        <taxon>Embryophyta</taxon>
        <taxon>Tracheophyta</taxon>
        <taxon>Spermatophyta</taxon>
        <taxon>Magnoliopsida</taxon>
        <taxon>Liliopsida</taxon>
        <taxon>Poales</taxon>
        <taxon>Poaceae</taxon>
        <taxon>BOP clade</taxon>
        <taxon>Oryzoideae</taxon>
        <taxon>Oryzeae</taxon>
        <taxon>Zizaniinae</taxon>
        <taxon>Zizania</taxon>
    </lineage>
</organism>
<dbReference type="GO" id="GO:0031966">
    <property type="term" value="C:mitochondrial membrane"/>
    <property type="evidence" value="ECO:0007669"/>
    <property type="project" value="UniProtKB-SubCell"/>
</dbReference>
<name>A0A8J5W9J6_ZIZPA</name>
<dbReference type="GO" id="GO:0008137">
    <property type="term" value="F:NADH dehydrogenase (ubiquinone) activity"/>
    <property type="evidence" value="ECO:0007669"/>
    <property type="project" value="InterPro"/>
</dbReference>
<evidence type="ECO:0000256" key="2">
    <source>
        <dbReference type="ARBA" id="ARBA00004325"/>
    </source>
</evidence>
<dbReference type="EMBL" id="JAAALK010000082">
    <property type="protein sequence ID" value="KAG8086190.1"/>
    <property type="molecule type" value="Genomic_DNA"/>
</dbReference>
<keyword evidence="14" id="KW-0004">4Fe-4S</keyword>
<keyword evidence="9 14" id="KW-0520">NAD</keyword>
<sequence>MFHCGRISRYLQCGPLVFLSKVVLSREHPSDASRVADRSSFPRVEACTRQAPHRLSPTSPDPNSSQPPRPATWRSRLIPPRRAATTEPSTMALLPRTARLAALSAPRAYSAAAAAGGSTSPTPYGGAPLPAPTSKAAEFVISKVDDLMNWARRGSIWPMTFGLACCAVEMMHTGASRYDFDRFGVIFRPSPRQSDCMIVAGTLTNKMAPALRKVYDQMPEPRWVISMGSCANGGGYYHYSYSVVRGCDRIVPVDIYVPGCPPTAEALLYGVLQLQKKINRRRDFLHWWNKQKPLLPETRAAAFSDLFLRFRSMAGLASKLTQMQAKACEATRFAAKHGCAYHRALMEKNKKYVVEPPTIERCQELSKQLFYTRLASLPGRYEAFWKEMDQVKHLWRNRKDLNVEHAGVAALFGIELYAWFCVGEIVGRGFTLTGYHLREEGLRAVAACAEGPRAAAARTPRAAAVLPRLGSAPRDAAAVLRLASGARHGPPPPCCAAPRSAPRAAAAVLPRLGSAPRAAAAVLRRAQERAAGRRSPLGEPPHALAAEPRRAPRAAPSAAGPPPSAARQ</sequence>
<protein>
    <recommendedName>
        <fullName evidence="16">NADH:ubiquinone oxidoreductase-like 20kDa subunit domain-containing protein</fullName>
    </recommendedName>
</protein>
<evidence type="ECO:0000256" key="8">
    <source>
        <dbReference type="ARBA" id="ARBA00023014"/>
    </source>
</evidence>
<comment type="subcellular location">
    <subcellularLocation>
        <location evidence="2">Mitochondrion membrane</location>
    </subcellularLocation>
</comment>
<evidence type="ECO:0000256" key="15">
    <source>
        <dbReference type="SAM" id="MobiDB-lite"/>
    </source>
</evidence>
<feature type="compositionally biased region" description="Pro residues" evidence="15">
    <location>
        <begin position="559"/>
        <end position="568"/>
    </location>
</feature>
<comment type="function">
    <text evidence="1">Core subunit of the mitochondrial membrane respiratory chain NADH dehydrogenase (Complex I) that is believed to belong to the minimal assembly required for catalysis. Complex I functions in the transfer of electrons from NADH to the respiratory chain. The immediate electron acceptor for the enzyme is believed to be ubiquinone.</text>
</comment>
<keyword evidence="10" id="KW-0406">Ion transport</keyword>
<evidence type="ECO:0000256" key="10">
    <source>
        <dbReference type="ARBA" id="ARBA00023065"/>
    </source>
</evidence>
<dbReference type="Proteomes" id="UP000729402">
    <property type="component" value="Unassembled WGS sequence"/>
</dbReference>